<dbReference type="InterPro" id="IPR011044">
    <property type="entry name" value="Quino_amine_DH_bsu"/>
</dbReference>
<reference evidence="1" key="1">
    <citation type="submission" date="2020-02" db="EMBL/GenBank/DDBJ databases">
        <authorList>
            <person name="Meier V. D."/>
        </authorList>
    </citation>
    <scope>NUCLEOTIDE SEQUENCE</scope>
    <source>
        <strain evidence="1">AVDCRST_MAG18</strain>
    </source>
</reference>
<evidence type="ECO:0000313" key="1">
    <source>
        <dbReference type="EMBL" id="CAA9572536.1"/>
    </source>
</evidence>
<organism evidence="1">
    <name type="scientific">uncultured Thermomicrobiales bacterium</name>
    <dbReference type="NCBI Taxonomy" id="1645740"/>
    <lineage>
        <taxon>Bacteria</taxon>
        <taxon>Pseudomonadati</taxon>
        <taxon>Thermomicrobiota</taxon>
        <taxon>Thermomicrobia</taxon>
        <taxon>Thermomicrobiales</taxon>
        <taxon>environmental samples</taxon>
    </lineage>
</organism>
<dbReference type="AlphaFoldDB" id="A0A6J4V947"/>
<protein>
    <submittedName>
        <fullName evidence="1">Uncharacterized protein</fullName>
    </submittedName>
</protein>
<accession>A0A6J4V947</accession>
<gene>
    <name evidence="1" type="ORF">AVDCRST_MAG18-2143</name>
</gene>
<dbReference type="EMBL" id="CADCWN010000167">
    <property type="protein sequence ID" value="CAA9572536.1"/>
    <property type="molecule type" value="Genomic_DNA"/>
</dbReference>
<sequence length="351" mass="37737">MTCLRRLVEQISQDGGGWRGQQLRPIDPLTLADLPGHTPIRLGARFSSALSPDGNTLAVLATTATASFPPPGGGIESTLQLIDLAGWRDLPTPVTVAGEIAWLGFAPEGRTLSWLVSADDPATAPTQREYTLYRYVPGAARVELVSWLPRGAVGEEFRPSCSGHQLILYNRALDANGQPTDTPQLQFLNLASGRFVATLQLAGVRAVSAGEPGRKAEILVPGLAWDIAHDRLYVAHTDAELITVVDLGARTIVRQADIVGESPPPSYDLPTYSTETALQMGHARYRFLSVDATGKRLILSGREMITTPLPGGRWQAHDRIETPRSLDAITFSARATLPAHSNVLAATERGC</sequence>
<dbReference type="SUPFAM" id="SSF50969">
    <property type="entry name" value="YVTN repeat-like/Quinoprotein amine dehydrogenase"/>
    <property type="match status" value="1"/>
</dbReference>
<name>A0A6J4V947_9BACT</name>
<proteinExistence type="predicted"/>